<feature type="domain" description="TRAF3-interacting protein 1 N-terminal" evidence="11">
    <location>
        <begin position="8"/>
        <end position="117"/>
    </location>
</feature>
<evidence type="ECO:0000256" key="4">
    <source>
        <dbReference type="ARBA" id="ARBA00022794"/>
    </source>
</evidence>
<dbReference type="InterPro" id="IPR018799">
    <property type="entry name" value="TRAF3IP1"/>
</dbReference>
<feature type="compositionally biased region" description="Basic and acidic residues" evidence="10">
    <location>
        <begin position="401"/>
        <end position="426"/>
    </location>
</feature>
<feature type="region of interest" description="Disordered" evidence="10">
    <location>
        <begin position="370"/>
        <end position="426"/>
    </location>
</feature>
<sequence>MATLDDSVKKTADILGRIIKKPPLTPKLLSKPPFRYLHDLFSEIISTTEFAKGLYDENEMNSENVKEKDAKITYLTKIIDCVGIATGVEIKANPLKIVAGLEPEETNFLLQILGKAVIKKVDSADAVKRVLAGEHQEKRRSSKSGTKSGKSSAAGSAADLRKGKSELSLDSPALAAKKGREQEPTPEPQAAAKVTAAEPDPQPPVQRAKREPEHESAPSPAPAPMPPSTSSAAPSQTAAAPAPQPPAEAPPVVSPPSVQKVSAPPPERNIDVGKPPPVPAPAPFPATLATEEPVPEEPSQRGINADLDDRQAKMSTTARRMRPASARPAPPRQRAPEVALEEVPKNVPIIYQDGKQDDEDDFVVITHDTENPEPVASAGESGPLADEKHGGLVRTILQTKQDLEGSREGDESKEKAKAGKDKSGGKKEIEALREWIQALTRSTNPLGKTMDYMQEDVDSMNRELDMWRVEHQKYRNLLNEELRITKEDAAPYESQLKSVEAAIEEQLDQISTAKAAIIQNEAMVQTLLRGITKGGV</sequence>
<feature type="domain" description="TRAF3-interacting protein 1 C-terminal" evidence="12">
    <location>
        <begin position="386"/>
        <end position="529"/>
    </location>
</feature>
<dbReference type="GO" id="GO:0042073">
    <property type="term" value="P:intraciliary transport"/>
    <property type="evidence" value="ECO:0007669"/>
    <property type="project" value="TreeGrafter"/>
</dbReference>
<evidence type="ECO:0000256" key="10">
    <source>
        <dbReference type="SAM" id="MobiDB-lite"/>
    </source>
</evidence>
<evidence type="ECO:0000313" key="13">
    <source>
        <dbReference type="EMBL" id="TPX60564.1"/>
    </source>
</evidence>
<feature type="compositionally biased region" description="Low complexity" evidence="10">
    <location>
        <begin position="143"/>
        <end position="158"/>
    </location>
</feature>
<dbReference type="Pfam" id="PF17749">
    <property type="entry name" value="MIP-T3_C"/>
    <property type="match status" value="1"/>
</dbReference>
<evidence type="ECO:0000256" key="6">
    <source>
        <dbReference type="ARBA" id="ARBA00023212"/>
    </source>
</evidence>
<dbReference type="STRING" id="109895.A0A507E9S3"/>
<dbReference type="GO" id="GO:0060271">
    <property type="term" value="P:cilium assembly"/>
    <property type="evidence" value="ECO:0007669"/>
    <property type="project" value="TreeGrafter"/>
</dbReference>
<dbReference type="InterPro" id="IPR040468">
    <property type="entry name" value="TRAF3IP1_N"/>
</dbReference>
<feature type="compositionally biased region" description="Pro residues" evidence="10">
    <location>
        <begin position="274"/>
        <end position="284"/>
    </location>
</feature>
<keyword evidence="7" id="KW-0966">Cell projection</keyword>
<accession>A0A507E9S3</accession>
<evidence type="ECO:0000259" key="11">
    <source>
        <dbReference type="Pfam" id="PF10243"/>
    </source>
</evidence>
<dbReference type="GO" id="GO:0048513">
    <property type="term" value="P:animal organ development"/>
    <property type="evidence" value="ECO:0007669"/>
    <property type="project" value="UniProtKB-ARBA"/>
</dbReference>
<dbReference type="GO" id="GO:0008017">
    <property type="term" value="F:microtubule binding"/>
    <property type="evidence" value="ECO:0007669"/>
    <property type="project" value="InterPro"/>
</dbReference>
<evidence type="ECO:0000259" key="12">
    <source>
        <dbReference type="Pfam" id="PF17749"/>
    </source>
</evidence>
<evidence type="ECO:0000256" key="2">
    <source>
        <dbReference type="ARBA" id="ARBA00004430"/>
    </source>
</evidence>
<dbReference type="FunFam" id="1.10.418.50:FF:000001">
    <property type="entry name" value="TRAF3-interacting protein 1 isoform X1"/>
    <property type="match status" value="1"/>
</dbReference>
<dbReference type="GO" id="GO:0030992">
    <property type="term" value="C:intraciliary transport particle B"/>
    <property type="evidence" value="ECO:0007669"/>
    <property type="project" value="TreeGrafter"/>
</dbReference>
<dbReference type="Pfam" id="PF10243">
    <property type="entry name" value="MIP-T3"/>
    <property type="match status" value="1"/>
</dbReference>
<dbReference type="PANTHER" id="PTHR31363">
    <property type="entry name" value="TRAF3-INTERACTING PROTEIN 1"/>
    <property type="match status" value="1"/>
</dbReference>
<dbReference type="InterPro" id="IPR042576">
    <property type="entry name" value="TRAF3IP1_N_sf"/>
</dbReference>
<dbReference type="GO" id="GO:0048731">
    <property type="term" value="P:system development"/>
    <property type="evidence" value="ECO:0007669"/>
    <property type="project" value="UniProtKB-ARBA"/>
</dbReference>
<evidence type="ECO:0000256" key="8">
    <source>
        <dbReference type="ARBA" id="ARBA00043971"/>
    </source>
</evidence>
<comment type="subcellular location">
    <subcellularLocation>
        <location evidence="2">Cytoplasm</location>
        <location evidence="2">Cytoskeleton</location>
        <location evidence="2">Cilium axoneme</location>
    </subcellularLocation>
    <subcellularLocation>
        <location evidence="1">Cytoplasm</location>
        <location evidence="1">Cytoskeleton</location>
        <location evidence="1">Cilium basal body</location>
    </subcellularLocation>
</comment>
<feature type="compositionally biased region" description="Low complexity" evidence="10">
    <location>
        <begin position="228"/>
        <end position="241"/>
    </location>
</feature>
<keyword evidence="14" id="KW-1185">Reference proteome</keyword>
<keyword evidence="5" id="KW-0175">Coiled coil</keyword>
<dbReference type="InterPro" id="IPR041476">
    <property type="entry name" value="TRAF3IP1_C"/>
</dbReference>
<dbReference type="PANTHER" id="PTHR31363:SF0">
    <property type="entry name" value="TRAF3-INTERACTING PROTEIN 1"/>
    <property type="match status" value="1"/>
</dbReference>
<dbReference type="Proteomes" id="UP000318582">
    <property type="component" value="Unassembled WGS sequence"/>
</dbReference>
<dbReference type="GO" id="GO:0005930">
    <property type="term" value="C:axoneme"/>
    <property type="evidence" value="ECO:0007669"/>
    <property type="project" value="UniProtKB-SubCell"/>
</dbReference>
<evidence type="ECO:0000256" key="9">
    <source>
        <dbReference type="ARBA" id="ARBA00070492"/>
    </source>
</evidence>
<comment type="similarity">
    <text evidence="8">Belongs to the TRAF3IP1 family.</text>
</comment>
<evidence type="ECO:0000256" key="1">
    <source>
        <dbReference type="ARBA" id="ARBA00004120"/>
    </source>
</evidence>
<dbReference type="GO" id="GO:0070507">
    <property type="term" value="P:regulation of microtubule cytoskeleton organization"/>
    <property type="evidence" value="ECO:0007669"/>
    <property type="project" value="TreeGrafter"/>
</dbReference>
<evidence type="ECO:0000313" key="14">
    <source>
        <dbReference type="Proteomes" id="UP000318582"/>
    </source>
</evidence>
<feature type="compositionally biased region" description="Pro residues" evidence="10">
    <location>
        <begin position="242"/>
        <end position="254"/>
    </location>
</feature>
<proteinExistence type="inferred from homology"/>
<dbReference type="GO" id="GO:0036064">
    <property type="term" value="C:ciliary basal body"/>
    <property type="evidence" value="ECO:0007669"/>
    <property type="project" value="TreeGrafter"/>
</dbReference>
<keyword evidence="4" id="KW-0970">Cilium biogenesis/degradation</keyword>
<dbReference type="AlphaFoldDB" id="A0A507E9S3"/>
<reference evidence="13 14" key="1">
    <citation type="journal article" date="2019" name="Sci. Rep.">
        <title>Comparative genomics of chytrid fungi reveal insights into the obligate biotrophic and pathogenic lifestyle of Synchytrium endobioticum.</title>
        <authorList>
            <person name="van de Vossenberg B.T.L.H."/>
            <person name="Warris S."/>
            <person name="Nguyen H.D.T."/>
            <person name="van Gent-Pelzer M.P.E."/>
            <person name="Joly D.L."/>
            <person name="van de Geest H.C."/>
            <person name="Bonants P.J.M."/>
            <person name="Smith D.S."/>
            <person name="Levesque C.A."/>
            <person name="van der Lee T.A.J."/>
        </authorList>
    </citation>
    <scope>NUCLEOTIDE SEQUENCE [LARGE SCALE GENOMIC DNA]</scope>
    <source>
        <strain evidence="13 14">CBS 809.83</strain>
    </source>
</reference>
<keyword evidence="3" id="KW-0963">Cytoplasm</keyword>
<name>A0A507E9S3_9FUNG</name>
<dbReference type="Gene3D" id="1.10.418.50">
    <property type="entry name" value="Microtubule-binding protein MIP-T3"/>
    <property type="match status" value="1"/>
</dbReference>
<gene>
    <name evidence="13" type="ORF">PhCBS80983_g01680</name>
</gene>
<evidence type="ECO:0000256" key="5">
    <source>
        <dbReference type="ARBA" id="ARBA00023054"/>
    </source>
</evidence>
<protein>
    <recommendedName>
        <fullName evidence="9">TRAF3-interacting protein 1</fullName>
    </recommendedName>
</protein>
<evidence type="ECO:0000256" key="3">
    <source>
        <dbReference type="ARBA" id="ARBA00022490"/>
    </source>
</evidence>
<evidence type="ECO:0000256" key="7">
    <source>
        <dbReference type="ARBA" id="ARBA00023273"/>
    </source>
</evidence>
<organism evidence="13 14">
    <name type="scientific">Powellomyces hirtus</name>
    <dbReference type="NCBI Taxonomy" id="109895"/>
    <lineage>
        <taxon>Eukaryota</taxon>
        <taxon>Fungi</taxon>
        <taxon>Fungi incertae sedis</taxon>
        <taxon>Chytridiomycota</taxon>
        <taxon>Chytridiomycota incertae sedis</taxon>
        <taxon>Chytridiomycetes</taxon>
        <taxon>Spizellomycetales</taxon>
        <taxon>Powellomycetaceae</taxon>
        <taxon>Powellomyces</taxon>
    </lineage>
</organism>
<dbReference type="EMBL" id="QEAQ01000014">
    <property type="protein sequence ID" value="TPX60564.1"/>
    <property type="molecule type" value="Genomic_DNA"/>
</dbReference>
<keyword evidence="6" id="KW-0206">Cytoskeleton</keyword>
<comment type="caution">
    <text evidence="13">The sequence shown here is derived from an EMBL/GenBank/DDBJ whole genome shotgun (WGS) entry which is preliminary data.</text>
</comment>
<feature type="region of interest" description="Disordered" evidence="10">
    <location>
        <begin position="132"/>
        <end position="358"/>
    </location>
</feature>